<dbReference type="GO" id="GO:0005886">
    <property type="term" value="C:plasma membrane"/>
    <property type="evidence" value="ECO:0007669"/>
    <property type="project" value="TreeGrafter"/>
</dbReference>
<dbReference type="PANTHER" id="PTHR31234">
    <property type="entry name" value="LATE EMBRYOGENESIS ABUNDANT (LEA) HYDROXYPROLINE-RICH GLYCOPROTEIN FAMILY"/>
    <property type="match status" value="1"/>
</dbReference>
<feature type="transmembrane region" description="Helical" evidence="3">
    <location>
        <begin position="93"/>
        <end position="115"/>
    </location>
</feature>
<keyword evidence="3" id="KW-0812">Transmembrane</keyword>
<organism evidence="4 5">
    <name type="scientific">Clitoria ternatea</name>
    <name type="common">Butterfly pea</name>
    <dbReference type="NCBI Taxonomy" id="43366"/>
    <lineage>
        <taxon>Eukaryota</taxon>
        <taxon>Viridiplantae</taxon>
        <taxon>Streptophyta</taxon>
        <taxon>Embryophyta</taxon>
        <taxon>Tracheophyta</taxon>
        <taxon>Spermatophyta</taxon>
        <taxon>Magnoliopsida</taxon>
        <taxon>eudicotyledons</taxon>
        <taxon>Gunneridae</taxon>
        <taxon>Pentapetalae</taxon>
        <taxon>rosids</taxon>
        <taxon>fabids</taxon>
        <taxon>Fabales</taxon>
        <taxon>Fabaceae</taxon>
        <taxon>Papilionoideae</taxon>
        <taxon>50 kb inversion clade</taxon>
        <taxon>NPAAA clade</taxon>
        <taxon>indigoferoid/millettioid clade</taxon>
        <taxon>Phaseoleae</taxon>
        <taxon>Clitoria</taxon>
    </lineage>
</organism>
<proteinExistence type="predicted"/>
<keyword evidence="5" id="KW-1185">Reference proteome</keyword>
<accession>A0AAN9IR93</accession>
<dbReference type="EMBL" id="JAYKXN010000005">
    <property type="protein sequence ID" value="KAK7284790.1"/>
    <property type="molecule type" value="Genomic_DNA"/>
</dbReference>
<evidence type="ECO:0008006" key="6">
    <source>
        <dbReference type="Google" id="ProtNLM"/>
    </source>
</evidence>
<name>A0AAN9IR93_CLITE</name>
<keyword evidence="3" id="KW-1133">Transmembrane helix</keyword>
<dbReference type="InterPro" id="IPR044839">
    <property type="entry name" value="NDR1-like"/>
</dbReference>
<evidence type="ECO:0000313" key="5">
    <source>
        <dbReference type="Proteomes" id="UP001359559"/>
    </source>
</evidence>
<dbReference type="GO" id="GO:0098542">
    <property type="term" value="P:defense response to other organism"/>
    <property type="evidence" value="ECO:0007669"/>
    <property type="project" value="InterPro"/>
</dbReference>
<protein>
    <recommendedName>
        <fullName evidence="6">Late embryogenesis abundant protein LEA-2 subgroup domain-containing protein</fullName>
    </recommendedName>
</protein>
<keyword evidence="2 3" id="KW-0472">Membrane</keyword>
<reference evidence="4 5" key="1">
    <citation type="submission" date="2024-01" db="EMBL/GenBank/DDBJ databases">
        <title>The genomes of 5 underutilized Papilionoideae crops provide insights into root nodulation and disease resistance.</title>
        <authorList>
            <person name="Yuan L."/>
        </authorList>
    </citation>
    <scope>NUCLEOTIDE SEQUENCE [LARGE SCALE GENOMIC DNA]</scope>
    <source>
        <strain evidence="4">LY-2023</strain>
        <tissue evidence="4">Leaf</tissue>
    </source>
</reference>
<evidence type="ECO:0000256" key="3">
    <source>
        <dbReference type="SAM" id="Phobius"/>
    </source>
</evidence>
<dbReference type="PANTHER" id="PTHR31234:SF2">
    <property type="entry name" value="OS05G0199100 PROTEIN"/>
    <property type="match status" value="1"/>
</dbReference>
<comment type="caution">
    <text evidence="4">The sequence shown here is derived from an EMBL/GenBank/DDBJ whole genome shotgun (WGS) entry which is preliminary data.</text>
</comment>
<sequence>MDSSSTYKHGDAPPPYPPYYPPGGYPPGQPLPPHHGYPPGYVPQPMPPHHGYPPGYVTPTYPNHTYQNHNPYYNATPQTYQNRGGAKAFVRGFIMCSCLMFSAFFLATLIMALVLHPQFPIYTLNSLSVANFNTTPTLTADWNISITVNNVNERLQGFFSEMKVEMTFQNDVAAMKYVPNFELDRTQEKLMNVITSSNGSALPKWDLDGMATQRDNNGSVTFDLRMSSVVMFKSNSMSTRNTLFLAVCEKLNIVFQNNTNTGVLNNGGKPILCQLYV</sequence>
<gene>
    <name evidence="4" type="ORF">RJT34_19543</name>
</gene>
<comment type="subcellular location">
    <subcellularLocation>
        <location evidence="1">Membrane</location>
    </subcellularLocation>
</comment>
<evidence type="ECO:0000256" key="2">
    <source>
        <dbReference type="ARBA" id="ARBA00023136"/>
    </source>
</evidence>
<dbReference type="AlphaFoldDB" id="A0AAN9IR93"/>
<evidence type="ECO:0000256" key="1">
    <source>
        <dbReference type="ARBA" id="ARBA00004370"/>
    </source>
</evidence>
<evidence type="ECO:0000313" key="4">
    <source>
        <dbReference type="EMBL" id="KAK7284790.1"/>
    </source>
</evidence>
<dbReference type="Proteomes" id="UP001359559">
    <property type="component" value="Unassembled WGS sequence"/>
</dbReference>